<accession>A0AAE9H0U8</accession>
<evidence type="ECO:0000313" key="2">
    <source>
        <dbReference type="EMBL" id="UOO78999.1"/>
    </source>
</evidence>
<name>A0AAE9H0U8_9NEIS</name>
<dbReference type="Proteomes" id="UP000294721">
    <property type="component" value="Unassembled WGS sequence"/>
</dbReference>
<evidence type="ECO:0000313" key="4">
    <source>
        <dbReference type="Proteomes" id="UP000829756"/>
    </source>
</evidence>
<organism evidence="2 4">
    <name type="scientific">Uruburuella suis</name>
    <dbReference type="NCBI Taxonomy" id="252130"/>
    <lineage>
        <taxon>Bacteria</taxon>
        <taxon>Pseudomonadati</taxon>
        <taxon>Pseudomonadota</taxon>
        <taxon>Betaproteobacteria</taxon>
        <taxon>Neisseriales</taxon>
        <taxon>Neisseriaceae</taxon>
        <taxon>Uruburuella</taxon>
    </lineage>
</organism>
<evidence type="ECO:0000313" key="3">
    <source>
        <dbReference type="Proteomes" id="UP000294721"/>
    </source>
</evidence>
<reference evidence="2" key="3">
    <citation type="journal article" date="2022" name="Res Sq">
        <title>Evolution of multicellular longitudinally dividing oral cavity symbionts (Neisseriaceae).</title>
        <authorList>
            <person name="Nyongesa S."/>
            <person name="Weber P."/>
            <person name="Bernet E."/>
            <person name="Pullido F."/>
            <person name="Nieckarz M."/>
            <person name="Delaby M."/>
            <person name="Nieves C."/>
            <person name="Viehboeck T."/>
            <person name="Krause N."/>
            <person name="Rivera-Millot A."/>
            <person name="Nakamura A."/>
            <person name="Vischer N."/>
            <person name="VanNieuwenhze M."/>
            <person name="Brun Y."/>
            <person name="Cava F."/>
            <person name="Bulgheresi S."/>
            <person name="Veyrier F."/>
        </authorList>
    </citation>
    <scope>NUCLEOTIDE SEQUENCE</scope>
    <source>
        <strain evidence="2">1258/02</strain>
    </source>
</reference>
<dbReference type="KEGG" id="usu:LVJ78_09910"/>
<dbReference type="Proteomes" id="UP000829756">
    <property type="component" value="Chromosome"/>
</dbReference>
<proteinExistence type="predicted"/>
<sequence length="127" mass="14235">MNKPNPTHAQVMESQECDAVIQERCDDYLHREAAQAEQAQAGSVAAGEQDFDAIKPQVELNTDQISECHEPTTADEMEAEERELVIEDSVDDAITYAQKPLSDEEIRRKALTRLDQIDPNPKDGNHC</sequence>
<reference evidence="2" key="2">
    <citation type="submission" date="2021-12" db="EMBL/GenBank/DDBJ databases">
        <authorList>
            <person name="Veyrier F.J."/>
        </authorList>
    </citation>
    <scope>NUCLEOTIDE SEQUENCE</scope>
    <source>
        <strain evidence="2">1258/02</strain>
    </source>
</reference>
<dbReference type="AlphaFoldDB" id="A0AAE9H0U8"/>
<gene>
    <name evidence="1" type="ORF">EV680_11417</name>
    <name evidence="2" type="ORF">LVJ78_09910</name>
</gene>
<keyword evidence="3" id="KW-1185">Reference proteome</keyword>
<protein>
    <submittedName>
        <fullName evidence="2">Uncharacterized protein</fullName>
    </submittedName>
</protein>
<dbReference type="RefSeq" id="WP_132953895.1">
    <property type="nucleotide sequence ID" value="NZ_CALJUB010000051.1"/>
</dbReference>
<evidence type="ECO:0000313" key="1">
    <source>
        <dbReference type="EMBL" id="TCP06026.1"/>
    </source>
</evidence>
<dbReference type="EMBL" id="SLXE01000014">
    <property type="protein sequence ID" value="TCP06026.1"/>
    <property type="molecule type" value="Genomic_DNA"/>
</dbReference>
<dbReference type="EMBL" id="CP091507">
    <property type="protein sequence ID" value="UOO78999.1"/>
    <property type="molecule type" value="Genomic_DNA"/>
</dbReference>
<reference evidence="1 3" key="1">
    <citation type="submission" date="2019-03" db="EMBL/GenBank/DDBJ databases">
        <title>Genomic Encyclopedia of Type Strains, Phase IV (KMG-IV): sequencing the most valuable type-strain genomes for metagenomic binning, comparative biology and taxonomic classification.</title>
        <authorList>
            <person name="Goeker M."/>
        </authorList>
    </citation>
    <scope>NUCLEOTIDE SEQUENCE [LARGE SCALE GENOMIC DNA]</scope>
    <source>
        <strain evidence="1 3">DSM 17474</strain>
    </source>
</reference>